<name>A0A1J5R1U9_9ZZZZ</name>
<gene>
    <name evidence="1" type="ORF">GALL_281890</name>
</gene>
<dbReference type="EMBL" id="MLJW01000311">
    <property type="protein sequence ID" value="OIQ89942.1"/>
    <property type="molecule type" value="Genomic_DNA"/>
</dbReference>
<evidence type="ECO:0000313" key="1">
    <source>
        <dbReference type="EMBL" id="OIQ89942.1"/>
    </source>
</evidence>
<accession>A0A1J5R1U9</accession>
<comment type="caution">
    <text evidence="1">The sequence shown here is derived from an EMBL/GenBank/DDBJ whole genome shotgun (WGS) entry which is preliminary data.</text>
</comment>
<sequence>MLGQVLGRDAILARGRHHRGDPGLQRRQTLRLELEPVLVAAQRVAGLAQLDLRALKQLRGLLQPGIDAGQGRQARADRFELRQERQIAVVERSERRPGALDQARGVGQPAVLLVELLPLLGPAGRRQGQRPQLLDLPGQRLAFARTSLGIALGAGARLFQLVPEAIALRHLARHLGQAGVLVEQGALRLGAEQRMMDVLAVNVGEEVRRLAQLPQGRRRAIHVGARASAGIDDAAQQQRIAIGLEIVA</sequence>
<protein>
    <submittedName>
        <fullName evidence="1">Uncharacterized protein</fullName>
    </submittedName>
</protein>
<reference evidence="1" key="1">
    <citation type="submission" date="2016-10" db="EMBL/GenBank/DDBJ databases">
        <title>Sequence of Gallionella enrichment culture.</title>
        <authorList>
            <person name="Poehlein A."/>
            <person name="Muehling M."/>
            <person name="Daniel R."/>
        </authorList>
    </citation>
    <scope>NUCLEOTIDE SEQUENCE</scope>
</reference>
<proteinExistence type="predicted"/>
<organism evidence="1">
    <name type="scientific">mine drainage metagenome</name>
    <dbReference type="NCBI Taxonomy" id="410659"/>
    <lineage>
        <taxon>unclassified sequences</taxon>
        <taxon>metagenomes</taxon>
        <taxon>ecological metagenomes</taxon>
    </lineage>
</organism>
<dbReference type="AlphaFoldDB" id="A0A1J5R1U9"/>